<feature type="transmembrane region" description="Helical" evidence="1">
    <location>
        <begin position="12"/>
        <end position="37"/>
    </location>
</feature>
<dbReference type="InParanoid" id="W0DP21"/>
<evidence type="ECO:0000313" key="4">
    <source>
        <dbReference type="Proteomes" id="UP000005380"/>
    </source>
</evidence>
<dbReference type="Pfam" id="PF11127">
    <property type="entry name" value="YgaP-like_TM"/>
    <property type="match status" value="1"/>
</dbReference>
<dbReference type="eggNOG" id="ENOG5031US4">
    <property type="taxonomic scope" value="Bacteria"/>
</dbReference>
<dbReference type="HOGENOM" id="CLU_176022_4_1_6"/>
<protein>
    <submittedName>
        <fullName evidence="3">Membrane protein</fullName>
    </submittedName>
</protein>
<keyword evidence="1" id="KW-1133">Transmembrane helix</keyword>
<sequence>MPVNVGTLDRMVRIIGGALLIVLAATGVIGMLGYIGIVPLLTGIFRFCPAYLPFGINSCKTK</sequence>
<evidence type="ECO:0000259" key="2">
    <source>
        <dbReference type="Pfam" id="PF11127"/>
    </source>
</evidence>
<gene>
    <name evidence="3" type="ORF">THIAE_00055</name>
</gene>
<dbReference type="OrthoDB" id="9804804at2"/>
<reference evidence="3 4" key="1">
    <citation type="submission" date="2013-12" db="EMBL/GenBank/DDBJ databases">
        <authorList>
            <consortium name="DOE Joint Genome Institute"/>
            <person name="Kappler U."/>
            <person name="Huntemann M."/>
            <person name="Han J."/>
            <person name="Chen A."/>
            <person name="Kyrpides N."/>
            <person name="Mavromatis K."/>
            <person name="Markowitz V."/>
            <person name="Palaniappan K."/>
            <person name="Ivanova N."/>
            <person name="Schaumberg A."/>
            <person name="Pati A."/>
            <person name="Liolios K."/>
            <person name="Nordberg H.P."/>
            <person name="Cantor M.N."/>
            <person name="Hua S.X."/>
            <person name="Woyke T."/>
        </authorList>
    </citation>
    <scope>NUCLEOTIDE SEQUENCE [LARGE SCALE GENOMIC DNA]</scope>
    <source>
        <strain evidence="4">AL2</strain>
    </source>
</reference>
<evidence type="ECO:0000313" key="3">
    <source>
        <dbReference type="EMBL" id="AHF00350.1"/>
    </source>
</evidence>
<organism evidence="3 4">
    <name type="scientific">Thiomicrospira aerophila AL3</name>
    <dbReference type="NCBI Taxonomy" id="717772"/>
    <lineage>
        <taxon>Bacteria</taxon>
        <taxon>Pseudomonadati</taxon>
        <taxon>Pseudomonadota</taxon>
        <taxon>Gammaproteobacteria</taxon>
        <taxon>Thiotrichales</taxon>
        <taxon>Piscirickettsiaceae</taxon>
        <taxon>Thiomicrospira</taxon>
    </lineage>
</organism>
<dbReference type="AlphaFoldDB" id="W0DP21"/>
<dbReference type="STRING" id="717772.THIAE_00055"/>
<name>W0DP21_9GAMM</name>
<proteinExistence type="predicted"/>
<accession>W0DP21</accession>
<keyword evidence="1" id="KW-0472">Membrane</keyword>
<dbReference type="RefSeq" id="WP_006460009.1">
    <property type="nucleotide sequence ID" value="NZ_CP007030.1"/>
</dbReference>
<keyword evidence="4" id="KW-1185">Reference proteome</keyword>
<keyword evidence="1" id="KW-0812">Transmembrane</keyword>
<dbReference type="InterPro" id="IPR021309">
    <property type="entry name" value="YgaP-like_TM"/>
</dbReference>
<dbReference type="EMBL" id="CP007030">
    <property type="protein sequence ID" value="AHF00350.1"/>
    <property type="molecule type" value="Genomic_DNA"/>
</dbReference>
<evidence type="ECO:0000256" key="1">
    <source>
        <dbReference type="SAM" id="Phobius"/>
    </source>
</evidence>
<feature type="domain" description="Inner membrane protein YgaP-like transmembrane" evidence="2">
    <location>
        <begin position="1"/>
        <end position="62"/>
    </location>
</feature>
<dbReference type="KEGG" id="tao:THIAE_00055"/>
<dbReference type="Proteomes" id="UP000005380">
    <property type="component" value="Chromosome"/>
</dbReference>